<reference evidence="2 3" key="1">
    <citation type="journal article" date="2015" name="Nature">
        <title>rRNA introns, odd ribosomes, and small enigmatic genomes across a large radiation of phyla.</title>
        <authorList>
            <person name="Brown C.T."/>
            <person name="Hug L.A."/>
            <person name="Thomas B.C."/>
            <person name="Sharon I."/>
            <person name="Castelle C.J."/>
            <person name="Singh A."/>
            <person name="Wilkins M.J."/>
            <person name="Williams K.H."/>
            <person name="Banfield J.F."/>
        </authorList>
    </citation>
    <scope>NUCLEOTIDE SEQUENCE [LARGE SCALE GENOMIC DNA]</scope>
</reference>
<protein>
    <recommendedName>
        <fullName evidence="4">Glycosyltransferase RgtA/B/C/D-like domain-containing protein</fullName>
    </recommendedName>
</protein>
<accession>A0A0G0INV3</accession>
<sequence>MKIMTFLIILVAGFLFFYKVDVGFRMSPYYNYDSDFGRDLLKMTEILHGKQTLIGPQLSFAGLRLAPYQFYFFAPFLWLGRFDYRSVVFANAGLFVLGFFLLFFLLQKRIGRFYSFLSILWLISTPYIILTARSPGNGFSYVILLLLVVFLHFFYKSFSLKQHFLFGFIEGIIINFHPLSSLIVVPLHLLKLKKAKDFFVFAFGLLITFLSVFIFDLRHDFVIINFFINGGQKNFFTVLTQFLNFSSFLKGYTADSYQGAIHYYFPFLVFFQVVIIFLNRKSRLRFLLLAFLLGVNILLFPFRFYNQARNLGEVESRFNKIISQDFLQKKDLNIVLINDTPISKVGYEYRFLLSKNNYQIDDEYSYHNSKYLLMISEIGDLNWQKEKSWELEQFGNKKLIKKTNSDNYFYYFFEKTY</sequence>
<feature type="transmembrane region" description="Helical" evidence="1">
    <location>
        <begin position="87"/>
        <end position="106"/>
    </location>
</feature>
<proteinExistence type="predicted"/>
<keyword evidence="1" id="KW-0812">Transmembrane</keyword>
<comment type="caution">
    <text evidence="2">The sequence shown here is derived from an EMBL/GenBank/DDBJ whole genome shotgun (WGS) entry which is preliminary data.</text>
</comment>
<evidence type="ECO:0000313" key="3">
    <source>
        <dbReference type="Proteomes" id="UP000034917"/>
    </source>
</evidence>
<name>A0A0G0INV3_9BACT</name>
<feature type="transmembrane region" description="Helical" evidence="1">
    <location>
        <begin position="113"/>
        <end position="132"/>
    </location>
</feature>
<organism evidence="2 3">
    <name type="scientific">Candidatus Roizmanbacteria bacterium GW2011_GWC2_37_13</name>
    <dbReference type="NCBI Taxonomy" id="1618486"/>
    <lineage>
        <taxon>Bacteria</taxon>
        <taxon>Candidatus Roizmaniibacteriota</taxon>
    </lineage>
</organism>
<feature type="transmembrane region" description="Helical" evidence="1">
    <location>
        <begin position="286"/>
        <end position="305"/>
    </location>
</feature>
<dbReference type="EMBL" id="LBSV01000005">
    <property type="protein sequence ID" value="KKQ25869.1"/>
    <property type="molecule type" value="Genomic_DNA"/>
</dbReference>
<feature type="transmembrane region" description="Helical" evidence="1">
    <location>
        <begin position="260"/>
        <end position="279"/>
    </location>
</feature>
<evidence type="ECO:0000256" key="1">
    <source>
        <dbReference type="SAM" id="Phobius"/>
    </source>
</evidence>
<feature type="transmembrane region" description="Helical" evidence="1">
    <location>
        <begin position="198"/>
        <end position="215"/>
    </location>
</feature>
<feature type="transmembrane region" description="Helical" evidence="1">
    <location>
        <begin position="164"/>
        <end position="186"/>
    </location>
</feature>
<keyword evidence="1" id="KW-1133">Transmembrane helix</keyword>
<keyword evidence="1" id="KW-0472">Membrane</keyword>
<feature type="transmembrane region" description="Helical" evidence="1">
    <location>
        <begin position="138"/>
        <end position="155"/>
    </location>
</feature>
<evidence type="ECO:0000313" key="2">
    <source>
        <dbReference type="EMBL" id="KKQ25869.1"/>
    </source>
</evidence>
<dbReference type="AlphaFoldDB" id="A0A0G0INV3"/>
<gene>
    <name evidence="2" type="ORF">US40_C0005G0039</name>
</gene>
<dbReference type="Proteomes" id="UP000034917">
    <property type="component" value="Unassembled WGS sequence"/>
</dbReference>
<evidence type="ECO:0008006" key="4">
    <source>
        <dbReference type="Google" id="ProtNLM"/>
    </source>
</evidence>